<evidence type="ECO:0000256" key="2">
    <source>
        <dbReference type="SAM" id="SignalP"/>
    </source>
</evidence>
<dbReference type="EMBL" id="AJWK01015742">
    <property type="status" value="NOT_ANNOTATED_CDS"/>
    <property type="molecule type" value="Genomic_DNA"/>
</dbReference>
<feature type="compositionally biased region" description="Low complexity" evidence="1">
    <location>
        <begin position="547"/>
        <end position="557"/>
    </location>
</feature>
<feature type="compositionally biased region" description="Polar residues" evidence="1">
    <location>
        <begin position="396"/>
        <end position="409"/>
    </location>
</feature>
<dbReference type="VEuPathDB" id="VectorBase:LLONM1_002136"/>
<dbReference type="EMBL" id="GITU01009219">
    <property type="protein sequence ID" value="MBC1177922.1"/>
    <property type="molecule type" value="Transcribed_RNA"/>
</dbReference>
<evidence type="ECO:0000256" key="1">
    <source>
        <dbReference type="SAM" id="MobiDB-lite"/>
    </source>
</evidence>
<reference evidence="5" key="1">
    <citation type="submission" date="2012-05" db="EMBL/GenBank/DDBJ databases">
        <title>Whole Genome Assembly of Lutzomyia longipalpis.</title>
        <authorList>
            <person name="Richards S."/>
            <person name="Qu C."/>
            <person name="Dillon R."/>
            <person name="Worley K."/>
            <person name="Scherer S."/>
            <person name="Batterton M."/>
            <person name="Taylor A."/>
            <person name="Hawes A."/>
            <person name="Hernandez B."/>
            <person name="Kovar C."/>
            <person name="Mandapat C."/>
            <person name="Pham C."/>
            <person name="Qu C."/>
            <person name="Jing C."/>
            <person name="Bess C."/>
            <person name="Bandaranaike D."/>
            <person name="Ngo D."/>
            <person name="Ongeri F."/>
            <person name="Arias F."/>
            <person name="Lara F."/>
            <person name="Weissenberger G."/>
            <person name="Kamau G."/>
            <person name="Han H."/>
            <person name="Shen H."/>
            <person name="Dinh H."/>
            <person name="Khalil I."/>
            <person name="Jones J."/>
            <person name="Shafer J."/>
            <person name="Jayaseelan J."/>
            <person name="Quiroz J."/>
            <person name="Blankenburg K."/>
            <person name="Nguyen L."/>
            <person name="Jackson L."/>
            <person name="Francisco L."/>
            <person name="Tang L.-Y."/>
            <person name="Pu L.-L."/>
            <person name="Perales L."/>
            <person name="Lorensuhewa L."/>
            <person name="Munidasa M."/>
            <person name="Coyle M."/>
            <person name="Taylor M."/>
            <person name="Puazo M."/>
            <person name="Firestine M."/>
            <person name="Scheel M."/>
            <person name="Javaid M."/>
            <person name="Wang M."/>
            <person name="Li M."/>
            <person name="Tabassum N."/>
            <person name="Saada N."/>
            <person name="Osuji N."/>
            <person name="Aqrawi P."/>
            <person name="Fu Q."/>
            <person name="Thornton R."/>
            <person name="Raj R."/>
            <person name="Goodspeed R."/>
            <person name="Mata R."/>
            <person name="Najjar R."/>
            <person name="Gubbala S."/>
            <person name="Lee S."/>
            <person name="Denson S."/>
            <person name="Patil S."/>
            <person name="Macmil S."/>
            <person name="Qi S."/>
            <person name="Matskevitch T."/>
            <person name="Palculict T."/>
            <person name="Mathew T."/>
            <person name="Vee V."/>
            <person name="Velamala V."/>
            <person name="Korchina V."/>
            <person name="Cai W."/>
            <person name="Liu W."/>
            <person name="Dai W."/>
            <person name="Zou X."/>
            <person name="Zhu Y."/>
            <person name="Zhang Y."/>
            <person name="Wu Y.-Q."/>
            <person name="Xin Y."/>
            <person name="Nazarath L."/>
            <person name="Kovar C."/>
            <person name="Han Y."/>
            <person name="Muzny D."/>
            <person name="Gibbs R."/>
        </authorList>
    </citation>
    <scope>NUCLEOTIDE SEQUENCE [LARGE SCALE GENOMIC DNA]</scope>
    <source>
        <strain evidence="5">Jacobina</strain>
    </source>
</reference>
<feature type="region of interest" description="Disordered" evidence="1">
    <location>
        <begin position="324"/>
        <end position="346"/>
    </location>
</feature>
<dbReference type="EnsemblMetazoa" id="LLOJ004977-RA">
    <property type="protein sequence ID" value="LLOJ004977-PA"/>
    <property type="gene ID" value="LLOJ004977"/>
</dbReference>
<feature type="region of interest" description="Disordered" evidence="1">
    <location>
        <begin position="362"/>
        <end position="470"/>
    </location>
</feature>
<dbReference type="AlphaFoldDB" id="A0A1B0CK40"/>
<feature type="region of interest" description="Disordered" evidence="1">
    <location>
        <begin position="504"/>
        <end position="568"/>
    </location>
</feature>
<feature type="compositionally biased region" description="Polar residues" evidence="1">
    <location>
        <begin position="366"/>
        <end position="380"/>
    </location>
</feature>
<name>A0A1B0CK40_LUTLO</name>
<feature type="compositionally biased region" description="Low complexity" evidence="1">
    <location>
        <begin position="433"/>
        <end position="455"/>
    </location>
</feature>
<dbReference type="VEuPathDB" id="VectorBase:LLOJ004977"/>
<evidence type="ECO:0000313" key="5">
    <source>
        <dbReference type="Proteomes" id="UP000092461"/>
    </source>
</evidence>
<feature type="compositionally biased region" description="Basic and acidic residues" evidence="1">
    <location>
        <begin position="558"/>
        <end position="568"/>
    </location>
</feature>
<feature type="chain" id="PRO_5044555343" evidence="2">
    <location>
        <begin position="22"/>
        <end position="568"/>
    </location>
</feature>
<feature type="compositionally biased region" description="Basic and acidic residues" evidence="1">
    <location>
        <begin position="384"/>
        <end position="394"/>
    </location>
</feature>
<protein>
    <submittedName>
        <fullName evidence="3">Putative transcription factor spt20</fullName>
    </submittedName>
</protein>
<keyword evidence="2" id="KW-0732">Signal</keyword>
<organism evidence="4 5">
    <name type="scientific">Lutzomyia longipalpis</name>
    <name type="common">Sand fly</name>
    <dbReference type="NCBI Taxonomy" id="7200"/>
    <lineage>
        <taxon>Eukaryota</taxon>
        <taxon>Metazoa</taxon>
        <taxon>Ecdysozoa</taxon>
        <taxon>Arthropoda</taxon>
        <taxon>Hexapoda</taxon>
        <taxon>Insecta</taxon>
        <taxon>Pterygota</taxon>
        <taxon>Neoptera</taxon>
        <taxon>Endopterygota</taxon>
        <taxon>Diptera</taxon>
        <taxon>Nematocera</taxon>
        <taxon>Psychodoidea</taxon>
        <taxon>Psychodidae</taxon>
        <taxon>Lutzomyia</taxon>
        <taxon>Lutzomyia</taxon>
    </lineage>
</organism>
<reference evidence="3" key="2">
    <citation type="journal article" date="2020" name="BMC">
        <title>Leishmania infection induces a limited differential gene expression in the sand fly midgut.</title>
        <authorList>
            <person name="Coutinho-Abreu I.V."/>
            <person name="Serafim T.D."/>
            <person name="Meneses C."/>
            <person name="Kamhawi S."/>
            <person name="Oliveira F."/>
            <person name="Valenzuela J.G."/>
        </authorList>
    </citation>
    <scope>NUCLEOTIDE SEQUENCE</scope>
    <source>
        <strain evidence="3">Jacobina</strain>
        <tissue evidence="3">Midgut</tissue>
    </source>
</reference>
<sequence length="568" mass="62803">MWISTIFIATLALGSLNLAASEEKNVDEKTVVAAAAASAEKVQEKRQISGHTKVPTKLTADFTPLIYGNQVTPGLGQYAIPDDPATYASSATARKLPNNANSNYLKLAQGQLSPSVAPQQFHVEKGLYQQQQPLVLPQAPRVNTISDAEYLQLIANTQKFHQAAAAQPPQAQHFIPFVPHQGAVLLGQRQYAQLYQKPTGHPLGDSSLEREIEKLVAANVPQQAASSQRQTTKVTKGRQFLPKNQHNFVFIPYQPQALQQYIPQQQQYAAAAAASIPQAALKQQQQQQIFADYQAASKFPQFLPPQQAHFVPILQHQVQPLQQFQAAAAPQHQQAHQQQQQHLQHQLLQQEHALASPIHSYHEKAPQSTPQNVHNTQFPTTKPVDAKKQQHAKPEQPQQKQSAHSSIFVSHSTSTPSPSFASPTKQSHYTAKPASHSQESQQHSSQPASQVSVSSLAESVFKTPPSQQRPLTQQEFQALVDAGYPVTPIHVPVPVPISADKYENHQGQPQAQAYAPQQQYPTHKFAPQTAGSQYQPAILAPATFYAPHPQHQYYQQRQQRDTTKETKP</sequence>
<proteinExistence type="predicted"/>
<keyword evidence="5" id="KW-1185">Reference proteome</keyword>
<accession>A0A1B0CK40</accession>
<evidence type="ECO:0000313" key="4">
    <source>
        <dbReference type="EnsemblMetazoa" id="LLOJ004977-PA"/>
    </source>
</evidence>
<dbReference type="Proteomes" id="UP000092461">
    <property type="component" value="Unassembled WGS sequence"/>
</dbReference>
<reference evidence="4" key="3">
    <citation type="submission" date="2020-05" db="UniProtKB">
        <authorList>
            <consortium name="EnsemblMetazoa"/>
        </authorList>
    </citation>
    <scope>IDENTIFICATION</scope>
    <source>
        <strain evidence="4">Jacobina</strain>
    </source>
</reference>
<evidence type="ECO:0000313" key="3">
    <source>
        <dbReference type="EMBL" id="MBC1177922.1"/>
    </source>
</evidence>
<feature type="signal peptide" evidence="2">
    <location>
        <begin position="1"/>
        <end position="21"/>
    </location>
</feature>
<feature type="compositionally biased region" description="Low complexity" evidence="1">
    <location>
        <begin position="410"/>
        <end position="424"/>
    </location>
</feature>
<feature type="compositionally biased region" description="Low complexity" evidence="1">
    <location>
        <begin position="508"/>
        <end position="521"/>
    </location>
</feature>